<feature type="transmembrane region" description="Helical" evidence="1">
    <location>
        <begin position="64"/>
        <end position="82"/>
    </location>
</feature>
<dbReference type="EMBL" id="KZ821614">
    <property type="protein sequence ID" value="PYH74515.1"/>
    <property type="molecule type" value="Genomic_DNA"/>
</dbReference>
<keyword evidence="1" id="KW-0812">Transmembrane</keyword>
<keyword evidence="1" id="KW-0472">Membrane</keyword>
<feature type="transmembrane region" description="Helical" evidence="1">
    <location>
        <begin position="33"/>
        <end position="52"/>
    </location>
</feature>
<dbReference type="RefSeq" id="XP_025568309.1">
    <property type="nucleotide sequence ID" value="XM_025712231.1"/>
</dbReference>
<name>A0A319BPA9_ASPVC</name>
<dbReference type="GeneID" id="37216823"/>
<gene>
    <name evidence="2" type="ORF">BO88DRAFT_483560</name>
</gene>
<evidence type="ECO:0000256" key="1">
    <source>
        <dbReference type="SAM" id="Phobius"/>
    </source>
</evidence>
<proteinExistence type="predicted"/>
<keyword evidence="1" id="KW-1133">Transmembrane helix</keyword>
<reference evidence="2" key="1">
    <citation type="submission" date="2016-12" db="EMBL/GenBank/DDBJ databases">
        <title>The genomes of Aspergillus section Nigri reveals drivers in fungal speciation.</title>
        <authorList>
            <consortium name="DOE Joint Genome Institute"/>
            <person name="Vesth T.C."/>
            <person name="Nybo J."/>
            <person name="Theobald S."/>
            <person name="Brandl J."/>
            <person name="Frisvad J.C."/>
            <person name="Nielsen K.F."/>
            <person name="Lyhne E.K."/>
            <person name="Kogle M.E."/>
            <person name="Kuo A."/>
            <person name="Riley R."/>
            <person name="Clum A."/>
            <person name="Nolan M."/>
            <person name="Lipzen A."/>
            <person name="Salamov A."/>
            <person name="Henrissat B."/>
            <person name="Wiebenga A."/>
            <person name="De Vries R.P."/>
            <person name="Grigoriev I.V."/>
            <person name="Mortensen U.H."/>
            <person name="Andersen M.R."/>
            <person name="Baker S.E."/>
        </authorList>
    </citation>
    <scope>NUCLEOTIDE SEQUENCE [LARGE SCALE GENOMIC DNA]</scope>
    <source>
        <strain evidence="2">CBS 113365</strain>
    </source>
</reference>
<organism evidence="2 3">
    <name type="scientific">Aspergillus vadensis (strain CBS 113365 / IMI 142717 / IBT 24658)</name>
    <dbReference type="NCBI Taxonomy" id="1448311"/>
    <lineage>
        <taxon>Eukaryota</taxon>
        <taxon>Fungi</taxon>
        <taxon>Dikarya</taxon>
        <taxon>Ascomycota</taxon>
        <taxon>Pezizomycotina</taxon>
        <taxon>Eurotiomycetes</taxon>
        <taxon>Eurotiomycetidae</taxon>
        <taxon>Eurotiales</taxon>
        <taxon>Aspergillaceae</taxon>
        <taxon>Aspergillus</taxon>
        <taxon>Aspergillus subgen. Circumdati</taxon>
    </lineage>
</organism>
<evidence type="ECO:0000313" key="2">
    <source>
        <dbReference type="EMBL" id="PYH74515.1"/>
    </source>
</evidence>
<accession>A0A319BPA9</accession>
<dbReference type="AlphaFoldDB" id="A0A319BPA9"/>
<feature type="non-terminal residue" evidence="2">
    <location>
        <position position="1"/>
    </location>
</feature>
<sequence length="93" mass="10478">VPELRGRKRKEAGTPTPTPTLHLKLQKKIHGKFISCSSYFLVYNFFCLFVLVPTSHGYTSYYSAPLFGVLGVLISGFFFFGFPRESRVSGFCS</sequence>
<evidence type="ECO:0000313" key="3">
    <source>
        <dbReference type="Proteomes" id="UP000248405"/>
    </source>
</evidence>
<dbReference type="Proteomes" id="UP000248405">
    <property type="component" value="Unassembled WGS sequence"/>
</dbReference>
<protein>
    <submittedName>
        <fullName evidence="2">Uncharacterized protein</fullName>
    </submittedName>
</protein>
<keyword evidence="3" id="KW-1185">Reference proteome</keyword>